<keyword evidence="1" id="KW-1133">Transmembrane helix</keyword>
<keyword evidence="3" id="KW-1185">Reference proteome</keyword>
<sequence>MARDKKKLRKVQRNQIKANFNKNKKDFSNKELKTSLPKSEIKRKMDFLKWIVCNRSYSDKSACATSIYKARSPKLLSTSSSISSQSFVTGTGVPQNITQASHLIFCICLLMFFFVDFSLNALNTIKLIEDVNNASKLRKRTSTEGLESQMF</sequence>
<evidence type="ECO:0000313" key="2">
    <source>
        <dbReference type="EMBL" id="KAF8789341.1"/>
    </source>
</evidence>
<name>A0A8T0FEG1_ARGBR</name>
<reference evidence="2" key="2">
    <citation type="submission" date="2020-06" db="EMBL/GenBank/DDBJ databases">
        <authorList>
            <person name="Sheffer M."/>
        </authorList>
    </citation>
    <scope>NUCLEOTIDE SEQUENCE</scope>
</reference>
<organism evidence="2 3">
    <name type="scientific">Argiope bruennichi</name>
    <name type="common">Wasp spider</name>
    <name type="synonym">Aranea bruennichi</name>
    <dbReference type="NCBI Taxonomy" id="94029"/>
    <lineage>
        <taxon>Eukaryota</taxon>
        <taxon>Metazoa</taxon>
        <taxon>Ecdysozoa</taxon>
        <taxon>Arthropoda</taxon>
        <taxon>Chelicerata</taxon>
        <taxon>Arachnida</taxon>
        <taxon>Araneae</taxon>
        <taxon>Araneomorphae</taxon>
        <taxon>Entelegynae</taxon>
        <taxon>Araneoidea</taxon>
        <taxon>Araneidae</taxon>
        <taxon>Argiope</taxon>
    </lineage>
</organism>
<accession>A0A8T0FEG1</accession>
<evidence type="ECO:0000256" key="1">
    <source>
        <dbReference type="SAM" id="Phobius"/>
    </source>
</evidence>
<keyword evidence="1" id="KW-0472">Membrane</keyword>
<reference evidence="2" key="1">
    <citation type="journal article" date="2020" name="bioRxiv">
        <title>Chromosome-level reference genome of the European wasp spider Argiope bruennichi: a resource for studies on range expansion and evolutionary adaptation.</title>
        <authorList>
            <person name="Sheffer M.M."/>
            <person name="Hoppe A."/>
            <person name="Krehenwinkel H."/>
            <person name="Uhl G."/>
            <person name="Kuss A.W."/>
            <person name="Jensen L."/>
            <person name="Jensen C."/>
            <person name="Gillespie R.G."/>
            <person name="Hoff K.J."/>
            <person name="Prost S."/>
        </authorList>
    </citation>
    <scope>NUCLEOTIDE SEQUENCE</scope>
</reference>
<protein>
    <submittedName>
        <fullName evidence="2">Uncharacterized protein</fullName>
    </submittedName>
</protein>
<dbReference type="AlphaFoldDB" id="A0A8T0FEG1"/>
<gene>
    <name evidence="2" type="ORF">HNY73_007282</name>
</gene>
<dbReference type="Proteomes" id="UP000807504">
    <property type="component" value="Unassembled WGS sequence"/>
</dbReference>
<comment type="caution">
    <text evidence="2">The sequence shown here is derived from an EMBL/GenBank/DDBJ whole genome shotgun (WGS) entry which is preliminary data.</text>
</comment>
<dbReference type="EMBL" id="JABXBU010000012">
    <property type="protein sequence ID" value="KAF8789341.1"/>
    <property type="molecule type" value="Genomic_DNA"/>
</dbReference>
<keyword evidence="1" id="KW-0812">Transmembrane</keyword>
<evidence type="ECO:0000313" key="3">
    <source>
        <dbReference type="Proteomes" id="UP000807504"/>
    </source>
</evidence>
<proteinExistence type="predicted"/>
<feature type="transmembrane region" description="Helical" evidence="1">
    <location>
        <begin position="103"/>
        <end position="122"/>
    </location>
</feature>